<evidence type="ECO:0000259" key="1">
    <source>
        <dbReference type="Pfam" id="PF15919"/>
    </source>
</evidence>
<dbReference type="Pfam" id="PF15919">
    <property type="entry name" value="HicB_lk_antitox"/>
    <property type="match status" value="1"/>
</dbReference>
<protein>
    <submittedName>
        <fullName evidence="2">Type II toxin-antitoxin system HicB family antitoxin</fullName>
    </submittedName>
</protein>
<accession>A0ABW3X2G7</accession>
<dbReference type="EMBL" id="JBHTND010000022">
    <property type="protein sequence ID" value="MFD1303010.1"/>
    <property type="molecule type" value="Genomic_DNA"/>
</dbReference>
<evidence type="ECO:0000313" key="3">
    <source>
        <dbReference type="Proteomes" id="UP001597176"/>
    </source>
</evidence>
<dbReference type="Proteomes" id="UP001597176">
    <property type="component" value="Unassembled WGS sequence"/>
</dbReference>
<dbReference type="InterPro" id="IPR035069">
    <property type="entry name" value="TTHA1013/TTHA0281-like"/>
</dbReference>
<comment type="caution">
    <text evidence="2">The sequence shown here is derived from an EMBL/GenBank/DDBJ whole genome shotgun (WGS) entry which is preliminary data.</text>
</comment>
<dbReference type="SUPFAM" id="SSF143100">
    <property type="entry name" value="TTHA1013/TTHA0281-like"/>
    <property type="match status" value="1"/>
</dbReference>
<dbReference type="Gene3D" id="3.30.160.250">
    <property type="match status" value="1"/>
</dbReference>
<dbReference type="InterPro" id="IPR051404">
    <property type="entry name" value="TA_system_antitoxin"/>
</dbReference>
<gene>
    <name evidence="2" type="ORF">ACFQ4G_15660</name>
</gene>
<name>A0ABW3X2G7_9HYPH</name>
<proteinExistence type="predicted"/>
<organism evidence="2 3">
    <name type="scientific">Methylobacterium marchantiae</name>
    <dbReference type="NCBI Taxonomy" id="600331"/>
    <lineage>
        <taxon>Bacteria</taxon>
        <taxon>Pseudomonadati</taxon>
        <taxon>Pseudomonadota</taxon>
        <taxon>Alphaproteobacteria</taxon>
        <taxon>Hyphomicrobiales</taxon>
        <taxon>Methylobacteriaceae</taxon>
        <taxon>Methylobacterium</taxon>
    </lineage>
</organism>
<dbReference type="PANTHER" id="PTHR34504">
    <property type="entry name" value="ANTITOXIN HICB"/>
    <property type="match status" value="1"/>
</dbReference>
<keyword evidence="3" id="KW-1185">Reference proteome</keyword>
<dbReference type="InterPro" id="IPR031807">
    <property type="entry name" value="HicB-like"/>
</dbReference>
<feature type="domain" description="HicB-like antitoxin of toxin-antitoxin system" evidence="1">
    <location>
        <begin position="7"/>
        <end position="77"/>
    </location>
</feature>
<evidence type="ECO:0000313" key="2">
    <source>
        <dbReference type="EMBL" id="MFD1303010.1"/>
    </source>
</evidence>
<reference evidence="3" key="1">
    <citation type="journal article" date="2019" name="Int. J. Syst. Evol. Microbiol.">
        <title>The Global Catalogue of Microorganisms (GCM) 10K type strain sequencing project: providing services to taxonomists for standard genome sequencing and annotation.</title>
        <authorList>
            <consortium name="The Broad Institute Genomics Platform"/>
            <consortium name="The Broad Institute Genome Sequencing Center for Infectious Disease"/>
            <person name="Wu L."/>
            <person name="Ma J."/>
        </authorList>
    </citation>
    <scope>NUCLEOTIDE SEQUENCE [LARGE SCALE GENOMIC DNA]</scope>
    <source>
        <strain evidence="3">CCUG 56108</strain>
    </source>
</reference>
<dbReference type="PANTHER" id="PTHR34504:SF2">
    <property type="entry name" value="UPF0150 PROTEIN SSL0259"/>
    <property type="match status" value="1"/>
</dbReference>
<sequence>MIRYLGILEKDPGSLWGIWFPDLPGCGTAGETADIALDRAPEALRLWIEDAQADNEALPPSRSIEDLRSDADVQQALSLGHAVIVVQVPELERLAG</sequence>
<dbReference type="RefSeq" id="WP_027173543.1">
    <property type="nucleotide sequence ID" value="NZ_JBHTND010000022.1"/>
</dbReference>